<evidence type="ECO:0000313" key="2">
    <source>
        <dbReference type="EMBL" id="SDK01189.1"/>
    </source>
</evidence>
<dbReference type="RefSeq" id="WP_091395443.1">
    <property type="nucleotide sequence ID" value="NZ_BKAI01000006.1"/>
</dbReference>
<gene>
    <name evidence="2" type="ORF">SAMN04487935_2298</name>
</gene>
<reference evidence="2 3" key="1">
    <citation type="submission" date="2016-10" db="EMBL/GenBank/DDBJ databases">
        <authorList>
            <person name="de Groot N.N."/>
        </authorList>
    </citation>
    <scope>NUCLEOTIDE SEQUENCE [LARGE SCALE GENOMIC DNA]</scope>
    <source>
        <strain evidence="2 3">CGMCC 1.10076</strain>
    </source>
</reference>
<dbReference type="EMBL" id="FNEZ01000003">
    <property type="protein sequence ID" value="SDK01189.1"/>
    <property type="molecule type" value="Genomic_DNA"/>
</dbReference>
<accession>A0A1G8YE40</accession>
<keyword evidence="3" id="KW-1185">Reference proteome</keyword>
<dbReference type="AlphaFoldDB" id="A0A1G8YE40"/>
<protein>
    <submittedName>
        <fullName evidence="2">NAD(P)H-dependent FMN reductase</fullName>
    </submittedName>
</protein>
<dbReference type="InterPro" id="IPR050712">
    <property type="entry name" value="NAD(P)H-dep_reductase"/>
</dbReference>
<dbReference type="SUPFAM" id="SSF52218">
    <property type="entry name" value="Flavoproteins"/>
    <property type="match status" value="1"/>
</dbReference>
<dbReference type="OrthoDB" id="5767802at2"/>
<name>A0A1G8YE40_9FLAO</name>
<feature type="domain" description="NADPH-dependent FMN reductase-like" evidence="1">
    <location>
        <begin position="1"/>
        <end position="124"/>
    </location>
</feature>
<dbReference type="PANTHER" id="PTHR30543">
    <property type="entry name" value="CHROMATE REDUCTASE"/>
    <property type="match status" value="1"/>
</dbReference>
<dbReference type="GO" id="GO:0010181">
    <property type="term" value="F:FMN binding"/>
    <property type="evidence" value="ECO:0007669"/>
    <property type="project" value="TreeGrafter"/>
</dbReference>
<dbReference type="GO" id="GO:0005829">
    <property type="term" value="C:cytosol"/>
    <property type="evidence" value="ECO:0007669"/>
    <property type="project" value="TreeGrafter"/>
</dbReference>
<sequence>MKIIAFAGSNSTKSINKKLATYATSLFENAQTEILDINDYEMPLFSVDREAVLGHPQLAQDFLDKLASADYIVVSLAENNGNYSAAFKNLFDWCSRIRNDVFQQKPMLLMATSPGGRGGKRVLEIAEAAFPRYGGDIRATFSLPAFYENFDVENGKISNAEFDQQLRQIVKDFV</sequence>
<dbReference type="InterPro" id="IPR005025">
    <property type="entry name" value="FMN_Rdtase-like_dom"/>
</dbReference>
<evidence type="ECO:0000259" key="1">
    <source>
        <dbReference type="Pfam" id="PF03358"/>
    </source>
</evidence>
<dbReference type="InterPro" id="IPR029039">
    <property type="entry name" value="Flavoprotein-like_sf"/>
</dbReference>
<dbReference type="GO" id="GO:0016491">
    <property type="term" value="F:oxidoreductase activity"/>
    <property type="evidence" value="ECO:0007669"/>
    <property type="project" value="InterPro"/>
</dbReference>
<organism evidence="2 3">
    <name type="scientific">Flavobacterium noncentrifugens</name>
    <dbReference type="NCBI Taxonomy" id="1128970"/>
    <lineage>
        <taxon>Bacteria</taxon>
        <taxon>Pseudomonadati</taxon>
        <taxon>Bacteroidota</taxon>
        <taxon>Flavobacteriia</taxon>
        <taxon>Flavobacteriales</taxon>
        <taxon>Flavobacteriaceae</taxon>
        <taxon>Flavobacterium</taxon>
    </lineage>
</organism>
<dbReference type="STRING" id="1128970.SAMN04487935_2298"/>
<dbReference type="PANTHER" id="PTHR30543:SF21">
    <property type="entry name" value="NAD(P)H-DEPENDENT FMN REDUCTASE LOT6"/>
    <property type="match status" value="1"/>
</dbReference>
<dbReference type="Proteomes" id="UP000199580">
    <property type="component" value="Unassembled WGS sequence"/>
</dbReference>
<evidence type="ECO:0000313" key="3">
    <source>
        <dbReference type="Proteomes" id="UP000199580"/>
    </source>
</evidence>
<dbReference type="Pfam" id="PF03358">
    <property type="entry name" value="FMN_red"/>
    <property type="match status" value="1"/>
</dbReference>
<proteinExistence type="predicted"/>
<dbReference type="Gene3D" id="3.40.50.360">
    <property type="match status" value="1"/>
</dbReference>